<sequence length="76" mass="8371">MKWFGPDEGYGVIVRNGGEPDAIVYFSAIQMCCRARGLMTGDKVSFDVMADSEGVRAENVRRTEPGCWASRVDDPP</sequence>
<keyword evidence="2" id="KW-0963">Cytoplasm</keyword>
<dbReference type="InterPro" id="IPR002059">
    <property type="entry name" value="CSP_DNA-bd"/>
</dbReference>
<dbReference type="InterPro" id="IPR012340">
    <property type="entry name" value="NA-bd_OB-fold"/>
</dbReference>
<dbReference type="PIRSF" id="PIRSF002599">
    <property type="entry name" value="Cold_shock_A"/>
    <property type="match status" value="1"/>
</dbReference>
<feature type="domain" description="CSD" evidence="3">
    <location>
        <begin position="1"/>
        <end position="62"/>
    </location>
</feature>
<dbReference type="InterPro" id="IPR012156">
    <property type="entry name" value="Cold_shock_CspA"/>
</dbReference>
<keyword evidence="5" id="KW-1185">Reference proteome</keyword>
<dbReference type="Pfam" id="PF00313">
    <property type="entry name" value="CSD"/>
    <property type="match status" value="1"/>
</dbReference>
<accession>A0ABY6IAY0</accession>
<evidence type="ECO:0000256" key="1">
    <source>
        <dbReference type="ARBA" id="ARBA00004496"/>
    </source>
</evidence>
<dbReference type="EMBL" id="CP107567">
    <property type="protein sequence ID" value="UYQ64118.1"/>
    <property type="molecule type" value="Genomic_DNA"/>
</dbReference>
<name>A0ABY6IAY0_STRPE</name>
<dbReference type="Proteomes" id="UP001163878">
    <property type="component" value="Chromosome"/>
</dbReference>
<dbReference type="SMART" id="SM00357">
    <property type="entry name" value="CSP"/>
    <property type="match status" value="1"/>
</dbReference>
<organism evidence="4 5">
    <name type="scientific">Streptomyces peucetius</name>
    <dbReference type="NCBI Taxonomy" id="1950"/>
    <lineage>
        <taxon>Bacteria</taxon>
        <taxon>Bacillati</taxon>
        <taxon>Actinomycetota</taxon>
        <taxon>Actinomycetes</taxon>
        <taxon>Kitasatosporales</taxon>
        <taxon>Streptomycetaceae</taxon>
        <taxon>Streptomyces</taxon>
    </lineage>
</organism>
<dbReference type="InterPro" id="IPR011129">
    <property type="entry name" value="CSD"/>
</dbReference>
<proteinExistence type="predicted"/>
<evidence type="ECO:0000313" key="4">
    <source>
        <dbReference type="EMBL" id="UYQ64118.1"/>
    </source>
</evidence>
<gene>
    <name evidence="4" type="ORF">OGH68_23390</name>
</gene>
<dbReference type="SUPFAM" id="SSF50249">
    <property type="entry name" value="Nucleic acid-binding proteins"/>
    <property type="match status" value="1"/>
</dbReference>
<evidence type="ECO:0000259" key="3">
    <source>
        <dbReference type="PROSITE" id="PS51857"/>
    </source>
</evidence>
<dbReference type="PROSITE" id="PS51857">
    <property type="entry name" value="CSD_2"/>
    <property type="match status" value="1"/>
</dbReference>
<reference evidence="4" key="1">
    <citation type="submission" date="2022-10" db="EMBL/GenBank/DDBJ databases">
        <title>Cytochrome P450 Catalyzes Benzene Ring Formation in the Biosynthesis of Trialkyl-Substituted Aromatic Polyketides.</title>
        <authorList>
            <person name="Zhao E."/>
            <person name="Ge H."/>
        </authorList>
    </citation>
    <scope>NUCLEOTIDE SEQUENCE</scope>
    <source>
        <strain evidence="4">NA0869</strain>
    </source>
</reference>
<evidence type="ECO:0000313" key="5">
    <source>
        <dbReference type="Proteomes" id="UP001163878"/>
    </source>
</evidence>
<comment type="subcellular location">
    <subcellularLocation>
        <location evidence="1">Cytoplasm</location>
    </subcellularLocation>
</comment>
<protein>
    <submittedName>
        <fullName evidence="4">Cold shock domain-containing protein</fullName>
    </submittedName>
</protein>
<dbReference type="CDD" id="cd04458">
    <property type="entry name" value="CSP_CDS"/>
    <property type="match status" value="1"/>
</dbReference>
<evidence type="ECO:0000256" key="2">
    <source>
        <dbReference type="ARBA" id="ARBA00022490"/>
    </source>
</evidence>
<dbReference type="Gene3D" id="2.40.50.140">
    <property type="entry name" value="Nucleic acid-binding proteins"/>
    <property type="match status" value="1"/>
</dbReference>